<reference evidence="1 2" key="1">
    <citation type="submission" date="2024-11" db="EMBL/GenBank/DDBJ databases">
        <title>A near-complete genome assembly of Cinchona calisaya.</title>
        <authorList>
            <person name="Lian D.C."/>
            <person name="Zhao X.W."/>
            <person name="Wei L."/>
        </authorList>
    </citation>
    <scope>NUCLEOTIDE SEQUENCE [LARGE SCALE GENOMIC DNA]</scope>
    <source>
        <tissue evidence="1">Nenye</tissue>
    </source>
</reference>
<sequence>MEWIELVLENYTTILEQASIYGTIAVACYPYNNCADILRAFLELWSSLKNTLHFTGGKKGISLLDMKMICRLPIAGMPYEEFVPSNHQLQAKSLSPESSPETEYATSFTDLTDQTASPFIVNEPASKVLSLVPIDPELSIDLVTDPVETQMTKVSQSMDILSDIQTKEEVSLIDISMRMVTNLGIVVDRIANLEKSLEQGEKDKELIRMEIHEVGQEKIRVLEDLKKQFESVFASLNSFMETD</sequence>
<dbReference type="EMBL" id="JBJUIK010000016">
    <property type="protein sequence ID" value="KAL3500237.1"/>
    <property type="molecule type" value="Genomic_DNA"/>
</dbReference>
<proteinExistence type="predicted"/>
<evidence type="ECO:0000313" key="1">
    <source>
        <dbReference type="EMBL" id="KAL3500237.1"/>
    </source>
</evidence>
<protein>
    <recommendedName>
        <fullName evidence="3">Aminotransferase-like plant mobile domain-containing protein</fullName>
    </recommendedName>
</protein>
<accession>A0ABD2Y323</accession>
<comment type="caution">
    <text evidence="1">The sequence shown here is derived from an EMBL/GenBank/DDBJ whole genome shotgun (WGS) entry which is preliminary data.</text>
</comment>
<gene>
    <name evidence="1" type="ORF">ACH5RR_039330</name>
</gene>
<organism evidence="1 2">
    <name type="scientific">Cinchona calisaya</name>
    <dbReference type="NCBI Taxonomy" id="153742"/>
    <lineage>
        <taxon>Eukaryota</taxon>
        <taxon>Viridiplantae</taxon>
        <taxon>Streptophyta</taxon>
        <taxon>Embryophyta</taxon>
        <taxon>Tracheophyta</taxon>
        <taxon>Spermatophyta</taxon>
        <taxon>Magnoliopsida</taxon>
        <taxon>eudicotyledons</taxon>
        <taxon>Gunneridae</taxon>
        <taxon>Pentapetalae</taxon>
        <taxon>asterids</taxon>
        <taxon>lamiids</taxon>
        <taxon>Gentianales</taxon>
        <taxon>Rubiaceae</taxon>
        <taxon>Cinchonoideae</taxon>
        <taxon>Cinchoneae</taxon>
        <taxon>Cinchona</taxon>
    </lineage>
</organism>
<evidence type="ECO:0008006" key="3">
    <source>
        <dbReference type="Google" id="ProtNLM"/>
    </source>
</evidence>
<dbReference type="AlphaFoldDB" id="A0ABD2Y323"/>
<dbReference type="Proteomes" id="UP001630127">
    <property type="component" value="Unassembled WGS sequence"/>
</dbReference>
<name>A0ABD2Y323_9GENT</name>
<evidence type="ECO:0000313" key="2">
    <source>
        <dbReference type="Proteomes" id="UP001630127"/>
    </source>
</evidence>
<keyword evidence="2" id="KW-1185">Reference proteome</keyword>